<evidence type="ECO:0000256" key="1">
    <source>
        <dbReference type="SAM" id="MobiDB-lite"/>
    </source>
</evidence>
<feature type="compositionally biased region" description="Acidic residues" evidence="1">
    <location>
        <begin position="176"/>
        <end position="188"/>
    </location>
</feature>
<evidence type="ECO:0000313" key="3">
    <source>
        <dbReference type="EMBL" id="MYR32539.1"/>
    </source>
</evidence>
<reference evidence="3 4" key="1">
    <citation type="journal article" date="2019" name="Nat. Commun.">
        <title>The antimicrobial potential of Streptomyces from insect microbiomes.</title>
        <authorList>
            <person name="Chevrette M.G."/>
            <person name="Carlson C.M."/>
            <person name="Ortega H.E."/>
            <person name="Thomas C."/>
            <person name="Ananiev G.E."/>
            <person name="Barns K.J."/>
            <person name="Book A.J."/>
            <person name="Cagnazzo J."/>
            <person name="Carlos C."/>
            <person name="Flanigan W."/>
            <person name="Grubbs K.J."/>
            <person name="Horn H.A."/>
            <person name="Hoffmann F.M."/>
            <person name="Klassen J.L."/>
            <person name="Knack J.J."/>
            <person name="Lewin G.R."/>
            <person name="McDonald B.R."/>
            <person name="Muller L."/>
            <person name="Melo W.G.P."/>
            <person name="Pinto-Tomas A.A."/>
            <person name="Schmitz A."/>
            <person name="Wendt-Pienkowski E."/>
            <person name="Wildman S."/>
            <person name="Zhao M."/>
            <person name="Zhang F."/>
            <person name="Bugni T.S."/>
            <person name="Andes D.R."/>
            <person name="Pupo M.T."/>
            <person name="Currie C.R."/>
        </authorList>
    </citation>
    <scope>NUCLEOTIDE SEQUENCE [LARGE SCALE GENOMIC DNA]</scope>
    <source>
        <strain evidence="3 4">SID5840</strain>
    </source>
</reference>
<keyword evidence="2" id="KW-0812">Transmembrane</keyword>
<dbReference type="AlphaFoldDB" id="A0A7K2IRC8"/>
<keyword evidence="2" id="KW-1133">Transmembrane helix</keyword>
<keyword evidence="2" id="KW-0472">Membrane</keyword>
<feature type="transmembrane region" description="Helical" evidence="2">
    <location>
        <begin position="337"/>
        <end position="357"/>
    </location>
</feature>
<sequence length="375" mass="38483">MPVPAATPPVHPTPLRRRVPALLGVVFIGSTMIAPPGLAHAAPTDGVVLAFERTTDTVEPGSPAPGNPLSVTNGGTLPLCLQALEVNDPGFRVDDFSAREVAPGESAPAGVVGGSPDDGTTVTATLSYAFADEAEGCAGTEPSGSAASSWRIDVPEPEPEPEPTPTEEPTERPTEEPTEEPTETPTEEPTERPTEPPTQPPTDRPTEEPTASPSPTAPPTGTPSPSDSASPTDRPSTTPSPTNGEETTASPSDRPSNTPRPSPDRTPSRGGGDVPRGGTVPTSGPQAPTLPRDEADLPELAPGVPEDLADLPLVTPTSDDDAETEVAADHDDLGPSITPAILLAAFLLALLLAAPLAPTRRVRLGTGYQGRRRKG</sequence>
<feature type="compositionally biased region" description="Low complexity" evidence="1">
    <location>
        <begin position="250"/>
        <end position="259"/>
    </location>
</feature>
<dbReference type="Proteomes" id="UP000467124">
    <property type="component" value="Unassembled WGS sequence"/>
</dbReference>
<name>A0A7K2IRC8_9ACTN</name>
<feature type="region of interest" description="Disordered" evidence="1">
    <location>
        <begin position="135"/>
        <end position="335"/>
    </location>
</feature>
<evidence type="ECO:0000256" key="2">
    <source>
        <dbReference type="SAM" id="Phobius"/>
    </source>
</evidence>
<accession>A0A7K2IRC8</accession>
<proteinExistence type="predicted"/>
<organism evidence="3 4">
    <name type="scientific">Nocardiopsis alba</name>
    <dbReference type="NCBI Taxonomy" id="53437"/>
    <lineage>
        <taxon>Bacteria</taxon>
        <taxon>Bacillati</taxon>
        <taxon>Actinomycetota</taxon>
        <taxon>Actinomycetes</taxon>
        <taxon>Streptosporangiales</taxon>
        <taxon>Nocardiopsidaceae</taxon>
        <taxon>Nocardiopsis</taxon>
    </lineage>
</organism>
<evidence type="ECO:0000313" key="4">
    <source>
        <dbReference type="Proteomes" id="UP000467124"/>
    </source>
</evidence>
<gene>
    <name evidence="3" type="ORF">GTW20_09695</name>
</gene>
<dbReference type="EMBL" id="WWHY01000001">
    <property type="protein sequence ID" value="MYR32539.1"/>
    <property type="molecule type" value="Genomic_DNA"/>
</dbReference>
<protein>
    <submittedName>
        <fullName evidence="3">Uncharacterized protein</fullName>
    </submittedName>
</protein>
<dbReference type="RefSeq" id="WP_161110779.1">
    <property type="nucleotide sequence ID" value="NZ_JBEYHC010000035.1"/>
</dbReference>
<comment type="caution">
    <text evidence="3">The sequence shown here is derived from an EMBL/GenBank/DDBJ whole genome shotgun (WGS) entry which is preliminary data.</text>
</comment>
<feature type="compositionally biased region" description="Low complexity" evidence="1">
    <location>
        <begin position="223"/>
        <end position="242"/>
    </location>
</feature>